<evidence type="ECO:0000256" key="3">
    <source>
        <dbReference type="ARBA" id="ARBA00011133"/>
    </source>
</evidence>
<keyword evidence="5" id="KW-0689">Ribosomal protein</keyword>
<reference evidence="10" key="2">
    <citation type="submission" date="2025-08" db="UniProtKB">
        <authorList>
            <consortium name="Ensembl"/>
        </authorList>
    </citation>
    <scope>IDENTIFICATION</scope>
</reference>
<keyword evidence="11" id="KW-1185">Reference proteome</keyword>
<dbReference type="PANTHER" id="PTHR10902">
    <property type="entry name" value="60S RIBOSOMAL PROTEIN L35A"/>
    <property type="match status" value="1"/>
</dbReference>
<dbReference type="Gene3D" id="2.40.10.190">
    <property type="entry name" value="translation elongation factor selb, chain A, domain 4"/>
    <property type="match status" value="1"/>
</dbReference>
<dbReference type="InterPro" id="IPR001780">
    <property type="entry name" value="Ribosomal_eL33"/>
</dbReference>
<dbReference type="Pfam" id="PF01247">
    <property type="entry name" value="Ribosomal_L35Ae"/>
    <property type="match status" value="1"/>
</dbReference>
<evidence type="ECO:0000313" key="11">
    <source>
        <dbReference type="Proteomes" id="UP000694563"/>
    </source>
</evidence>
<evidence type="ECO:0000256" key="7">
    <source>
        <dbReference type="ARBA" id="ARBA00035228"/>
    </source>
</evidence>
<gene>
    <name evidence="10" type="primary">RPL35A</name>
</gene>
<name>A0A8C3UB18_CATUS</name>
<organism evidence="10 11">
    <name type="scientific">Catharus ustulatus</name>
    <name type="common">Russet-backed thrush</name>
    <name type="synonym">Hylocichla ustulatus</name>
    <dbReference type="NCBI Taxonomy" id="91951"/>
    <lineage>
        <taxon>Eukaryota</taxon>
        <taxon>Metazoa</taxon>
        <taxon>Chordata</taxon>
        <taxon>Craniata</taxon>
        <taxon>Vertebrata</taxon>
        <taxon>Euteleostomi</taxon>
        <taxon>Archelosauria</taxon>
        <taxon>Archosauria</taxon>
        <taxon>Dinosauria</taxon>
        <taxon>Saurischia</taxon>
        <taxon>Theropoda</taxon>
        <taxon>Coelurosauria</taxon>
        <taxon>Aves</taxon>
        <taxon>Neognathae</taxon>
        <taxon>Neoaves</taxon>
        <taxon>Telluraves</taxon>
        <taxon>Australaves</taxon>
        <taxon>Passeriformes</taxon>
        <taxon>Turdidae</taxon>
        <taxon>Catharus</taxon>
    </lineage>
</organism>
<dbReference type="HAMAP" id="MF_00573">
    <property type="entry name" value="Ribosomal_eL33"/>
    <property type="match status" value="1"/>
</dbReference>
<dbReference type="InterPro" id="IPR009000">
    <property type="entry name" value="Transl_B-barrel_sf"/>
</dbReference>
<dbReference type="Proteomes" id="UP000694563">
    <property type="component" value="Chromosome 10"/>
</dbReference>
<reference evidence="10" key="3">
    <citation type="submission" date="2025-09" db="UniProtKB">
        <authorList>
            <consortium name="Ensembl"/>
        </authorList>
    </citation>
    <scope>IDENTIFICATION</scope>
</reference>
<evidence type="ECO:0000256" key="9">
    <source>
        <dbReference type="SAM" id="MobiDB-lite"/>
    </source>
</evidence>
<evidence type="ECO:0000256" key="8">
    <source>
        <dbReference type="ARBA" id="ARBA00035530"/>
    </source>
</evidence>
<dbReference type="GO" id="GO:0006412">
    <property type="term" value="P:translation"/>
    <property type="evidence" value="ECO:0007669"/>
    <property type="project" value="InterPro"/>
</dbReference>
<feature type="region of interest" description="Disordered" evidence="9">
    <location>
        <begin position="1"/>
        <end position="26"/>
    </location>
</feature>
<dbReference type="AlphaFoldDB" id="A0A8C3UB18"/>
<protein>
    <recommendedName>
        <fullName evidence="7">Large ribosomal subunit protein eL33</fullName>
    </recommendedName>
    <alternativeName>
        <fullName evidence="8">60S ribosomal protein L35a</fullName>
    </alternativeName>
</protein>
<evidence type="ECO:0000256" key="4">
    <source>
        <dbReference type="ARBA" id="ARBA00022490"/>
    </source>
</evidence>
<dbReference type="FunFam" id="2.40.10.190:FF:000005">
    <property type="entry name" value="60S ribosomal protein L35a"/>
    <property type="match status" value="1"/>
</dbReference>
<comment type="subunit">
    <text evidence="3">Component of the large ribosomal subunit.</text>
</comment>
<dbReference type="GO" id="GO:0003735">
    <property type="term" value="F:structural constituent of ribosome"/>
    <property type="evidence" value="ECO:0007669"/>
    <property type="project" value="InterPro"/>
</dbReference>
<dbReference type="InterPro" id="IPR018266">
    <property type="entry name" value="Ribosomal_eL33_CS"/>
</dbReference>
<feature type="compositionally biased region" description="Pro residues" evidence="9">
    <location>
        <begin position="1"/>
        <end position="18"/>
    </location>
</feature>
<evidence type="ECO:0000256" key="6">
    <source>
        <dbReference type="ARBA" id="ARBA00023274"/>
    </source>
</evidence>
<dbReference type="GO" id="GO:0022625">
    <property type="term" value="C:cytosolic large ribosomal subunit"/>
    <property type="evidence" value="ECO:0007669"/>
    <property type="project" value="UniProtKB-ARBA"/>
</dbReference>
<evidence type="ECO:0000313" key="10">
    <source>
        <dbReference type="Ensembl" id="ENSCUSP00005010479.1"/>
    </source>
</evidence>
<comment type="subcellular location">
    <subcellularLocation>
        <location evidence="1">Cytoplasm</location>
    </subcellularLocation>
</comment>
<keyword evidence="4" id="KW-0963">Cytoplasm</keyword>
<dbReference type="PROSITE" id="PS01105">
    <property type="entry name" value="RIBOSOMAL_L35AE"/>
    <property type="match status" value="1"/>
</dbReference>
<dbReference type="Ensembl" id="ENSCUST00005010925.1">
    <property type="protein sequence ID" value="ENSCUSP00005010479.1"/>
    <property type="gene ID" value="ENSCUSG00005006716.1"/>
</dbReference>
<proteinExistence type="inferred from homology"/>
<reference evidence="10" key="1">
    <citation type="submission" date="2020-10" db="EMBL/GenBank/DDBJ databases">
        <title>Catharus ustulatus (Swainson's thrush) genome, bCatUst1, primary haplotype v2.</title>
        <authorList>
            <person name="Delmore K."/>
            <person name="Vafadar M."/>
            <person name="Formenti G."/>
            <person name="Chow W."/>
            <person name="Pelan S."/>
            <person name="Howe K."/>
            <person name="Rhie A."/>
            <person name="Mountcastle J."/>
            <person name="Haase B."/>
            <person name="Fedrigo O."/>
            <person name="Jarvis E.D."/>
        </authorList>
    </citation>
    <scope>NUCLEOTIDE SEQUENCE [LARGE SCALE GENOMIC DNA]</scope>
</reference>
<evidence type="ECO:0000256" key="1">
    <source>
        <dbReference type="ARBA" id="ARBA00004496"/>
    </source>
</evidence>
<evidence type="ECO:0000256" key="5">
    <source>
        <dbReference type="ARBA" id="ARBA00022980"/>
    </source>
</evidence>
<dbReference type="SUPFAM" id="SSF50447">
    <property type="entry name" value="Translation proteins"/>
    <property type="match status" value="1"/>
</dbReference>
<accession>A0A8C3UB18</accession>
<dbReference type="InterPro" id="IPR038661">
    <property type="entry name" value="Ribosomal_eL33_sf"/>
</dbReference>
<keyword evidence="6" id="KW-0687">Ribonucleoprotein</keyword>
<comment type="similarity">
    <text evidence="2">Belongs to the eukaryotic ribosomal protein eL33 family.</text>
</comment>
<evidence type="ECO:0000256" key="2">
    <source>
        <dbReference type="ARBA" id="ARBA00009269"/>
    </source>
</evidence>
<sequence>MRPHFPPLPIPVPVPAAPRPHRDAPPVSVATTTLGGLAGLPGGCLRSRAGAAPPGIALAGIAPGGHRTRGTGHEARGRWTARVNSVLLTQAALRHPLGSWRRVSRQAARPGSLSPPSCGAGGLPGPGLREDTMAGRLWCKAIFAGYKRGLRNQREHTALLKIEGVYARQETDFYLGKRCAYVYKAKNNTVTPGGKPNRTRVIWGKVTRAHGNSGMVRAKFRSNLPAKAIGHRIRVVSGGVLATRYLLAVFGVTLIPHSMREHLNCGFVLLLLGVQHGSVTAVRLC</sequence>